<feature type="region of interest" description="Disordered" evidence="1">
    <location>
        <begin position="1"/>
        <end position="22"/>
    </location>
</feature>
<comment type="caution">
    <text evidence="3">The sequence shown here is derived from an EMBL/GenBank/DDBJ whole genome shotgun (WGS) entry which is preliminary data.</text>
</comment>
<evidence type="ECO:0000313" key="3">
    <source>
        <dbReference type="EMBL" id="MCA9758930.1"/>
    </source>
</evidence>
<evidence type="ECO:0000259" key="2">
    <source>
        <dbReference type="Pfam" id="PF20068"/>
    </source>
</evidence>
<evidence type="ECO:0000256" key="1">
    <source>
        <dbReference type="SAM" id="MobiDB-lite"/>
    </source>
</evidence>
<evidence type="ECO:0000313" key="4">
    <source>
        <dbReference type="Proteomes" id="UP000739538"/>
    </source>
</evidence>
<sequence>MSNMEHQGEMDAAAVEVENGGEPERAEIKYESPMSLAEATSYFESIVAGMRAGHMRVSHEGTTLTLEPRDSVEVAVKAVRKKGKEKISFEVEWRMSPTSDLQIESE</sequence>
<reference evidence="3" key="1">
    <citation type="submission" date="2020-04" db="EMBL/GenBank/DDBJ databases">
        <authorList>
            <person name="Zhang T."/>
        </authorList>
    </citation>
    <scope>NUCLEOTIDE SEQUENCE</scope>
    <source>
        <strain evidence="3">HKST-UBA02</strain>
    </source>
</reference>
<dbReference type="EMBL" id="JAGQHS010000232">
    <property type="protein sequence ID" value="MCA9758930.1"/>
    <property type="molecule type" value="Genomic_DNA"/>
</dbReference>
<proteinExistence type="predicted"/>
<organism evidence="3 4">
    <name type="scientific">Eiseniibacteriota bacterium</name>
    <dbReference type="NCBI Taxonomy" id="2212470"/>
    <lineage>
        <taxon>Bacteria</taxon>
        <taxon>Candidatus Eiseniibacteriota</taxon>
    </lineage>
</organism>
<dbReference type="NCBIfam" id="TIGR04354">
    <property type="entry name" value="amphi-Trp"/>
    <property type="match status" value="1"/>
</dbReference>
<name>A0A956SFR0_UNCEI</name>
<dbReference type="InterPro" id="IPR027598">
    <property type="entry name" value="Amphi-Trp_dom"/>
</dbReference>
<dbReference type="Proteomes" id="UP000739538">
    <property type="component" value="Unassembled WGS sequence"/>
</dbReference>
<accession>A0A956SFR0</accession>
<dbReference type="AlphaFoldDB" id="A0A956SFR0"/>
<reference evidence="3" key="2">
    <citation type="journal article" date="2021" name="Microbiome">
        <title>Successional dynamics and alternative stable states in a saline activated sludge microbial community over 9 years.</title>
        <authorList>
            <person name="Wang Y."/>
            <person name="Ye J."/>
            <person name="Ju F."/>
            <person name="Liu L."/>
            <person name="Boyd J.A."/>
            <person name="Deng Y."/>
            <person name="Parks D.H."/>
            <person name="Jiang X."/>
            <person name="Yin X."/>
            <person name="Woodcroft B.J."/>
            <person name="Tyson G.W."/>
            <person name="Hugenholtz P."/>
            <person name="Polz M.F."/>
            <person name="Zhang T."/>
        </authorList>
    </citation>
    <scope>NUCLEOTIDE SEQUENCE</scope>
    <source>
        <strain evidence="3">HKST-UBA02</strain>
    </source>
</reference>
<protein>
    <submittedName>
        <fullName evidence="3">Amphi-Trp domain-containing protein</fullName>
    </submittedName>
</protein>
<feature type="domain" description="Amphi-Trp" evidence="2">
    <location>
        <begin position="24"/>
        <end position="96"/>
    </location>
</feature>
<dbReference type="Pfam" id="PF20068">
    <property type="entry name" value="Amphi-Trp"/>
    <property type="match status" value="1"/>
</dbReference>
<gene>
    <name evidence="3" type="ORF">KDA27_24255</name>
</gene>